<sequence length="159" mass="18257">IIIDNESTDDPEHILWVTGDVLSCSPSLPATQPSPLYSYHVNAPYRASVGSYFPPLCQARRKAVKGERGRERKSQERERERERDEFERKKDRKCHLLLYIYSNRIISAVLASGHGASFVVIILGHIPVAIPFDYLRRRRFALSSLFAMLAFCRTFARCN</sequence>
<reference evidence="3 4" key="1">
    <citation type="submission" date="2015-09" db="EMBL/GenBank/DDBJ databases">
        <title>Trachymyrmex zeteki WGS genome.</title>
        <authorList>
            <person name="Nygaard S."/>
            <person name="Hu H."/>
            <person name="Boomsma J."/>
            <person name="Zhang G."/>
        </authorList>
    </citation>
    <scope>NUCLEOTIDE SEQUENCE [LARGE SCALE GENOMIC DNA]</scope>
    <source>
        <strain evidence="3">Tzet28-1</strain>
        <tissue evidence="3">Whole body</tissue>
    </source>
</reference>
<dbReference type="EMBL" id="KQ983190">
    <property type="protein sequence ID" value="KYQ46799.1"/>
    <property type="molecule type" value="Genomic_DNA"/>
</dbReference>
<organism evidence="3 4">
    <name type="scientific">Mycetomoellerius zeteki</name>
    <dbReference type="NCBI Taxonomy" id="64791"/>
    <lineage>
        <taxon>Eukaryota</taxon>
        <taxon>Metazoa</taxon>
        <taxon>Ecdysozoa</taxon>
        <taxon>Arthropoda</taxon>
        <taxon>Hexapoda</taxon>
        <taxon>Insecta</taxon>
        <taxon>Pterygota</taxon>
        <taxon>Neoptera</taxon>
        <taxon>Endopterygota</taxon>
        <taxon>Hymenoptera</taxon>
        <taxon>Apocrita</taxon>
        <taxon>Aculeata</taxon>
        <taxon>Formicoidea</taxon>
        <taxon>Formicidae</taxon>
        <taxon>Myrmicinae</taxon>
        <taxon>Mycetomoellerius</taxon>
    </lineage>
</organism>
<keyword evidence="4" id="KW-1185">Reference proteome</keyword>
<feature type="transmembrane region" description="Helical" evidence="2">
    <location>
        <begin position="140"/>
        <end position="156"/>
    </location>
</feature>
<keyword evidence="2" id="KW-0812">Transmembrane</keyword>
<protein>
    <submittedName>
        <fullName evidence="3">Uncharacterized protein</fullName>
    </submittedName>
</protein>
<dbReference type="AlphaFoldDB" id="A0A151WG18"/>
<evidence type="ECO:0000313" key="4">
    <source>
        <dbReference type="Proteomes" id="UP000075809"/>
    </source>
</evidence>
<proteinExistence type="predicted"/>
<accession>A0A151WG18</accession>
<feature type="region of interest" description="Disordered" evidence="1">
    <location>
        <begin position="64"/>
        <end position="85"/>
    </location>
</feature>
<evidence type="ECO:0000313" key="3">
    <source>
        <dbReference type="EMBL" id="KYQ46799.1"/>
    </source>
</evidence>
<keyword evidence="2" id="KW-0472">Membrane</keyword>
<gene>
    <name evidence="3" type="ORF">ALC60_14183</name>
</gene>
<evidence type="ECO:0000256" key="1">
    <source>
        <dbReference type="SAM" id="MobiDB-lite"/>
    </source>
</evidence>
<dbReference type="Proteomes" id="UP000075809">
    <property type="component" value="Unassembled WGS sequence"/>
</dbReference>
<name>A0A151WG18_9HYME</name>
<feature type="non-terminal residue" evidence="3">
    <location>
        <position position="1"/>
    </location>
</feature>
<keyword evidence="2" id="KW-1133">Transmembrane helix</keyword>
<evidence type="ECO:0000256" key="2">
    <source>
        <dbReference type="SAM" id="Phobius"/>
    </source>
</evidence>
<feature type="transmembrane region" description="Helical" evidence="2">
    <location>
        <begin position="105"/>
        <end position="128"/>
    </location>
</feature>